<dbReference type="STRING" id="1492898.SY85_07075"/>
<dbReference type="CDD" id="cd00609">
    <property type="entry name" value="AAT_like"/>
    <property type="match status" value="1"/>
</dbReference>
<dbReference type="Proteomes" id="UP000077177">
    <property type="component" value="Chromosome"/>
</dbReference>
<dbReference type="InterPro" id="IPR050106">
    <property type="entry name" value="HistidinolP_aminotransfase"/>
</dbReference>
<evidence type="ECO:0000256" key="2">
    <source>
        <dbReference type="ARBA" id="ARBA00022576"/>
    </source>
</evidence>
<dbReference type="GO" id="GO:0008483">
    <property type="term" value="F:transaminase activity"/>
    <property type="evidence" value="ECO:0007669"/>
    <property type="project" value="UniProtKB-KW"/>
</dbReference>
<evidence type="ECO:0000256" key="5">
    <source>
        <dbReference type="SAM" id="SignalP"/>
    </source>
</evidence>
<reference evidence="8" key="1">
    <citation type="submission" date="2015-01" db="EMBL/GenBank/DDBJ databases">
        <title>Flavisolibacter sp./LCS9/ whole genome sequencing.</title>
        <authorList>
            <person name="Kim M.K."/>
            <person name="Srinivasan S."/>
            <person name="Lee J.-J."/>
        </authorList>
    </citation>
    <scope>NUCLEOTIDE SEQUENCE [LARGE SCALE GENOMIC DNA]</scope>
    <source>
        <strain evidence="8">LCS9</strain>
    </source>
</reference>
<gene>
    <name evidence="7" type="ORF">SY85_07075</name>
</gene>
<dbReference type="PANTHER" id="PTHR43643">
    <property type="entry name" value="HISTIDINOL-PHOSPHATE AMINOTRANSFERASE 2"/>
    <property type="match status" value="1"/>
</dbReference>
<dbReference type="OrthoDB" id="9813612at2"/>
<protein>
    <recommendedName>
        <fullName evidence="6">Aminotransferase class I/classII large domain-containing protein</fullName>
    </recommendedName>
</protein>
<keyword evidence="8" id="KW-1185">Reference proteome</keyword>
<dbReference type="SUPFAM" id="SSF53383">
    <property type="entry name" value="PLP-dependent transferases"/>
    <property type="match status" value="1"/>
</dbReference>
<dbReference type="GO" id="GO:0030170">
    <property type="term" value="F:pyridoxal phosphate binding"/>
    <property type="evidence" value="ECO:0007669"/>
    <property type="project" value="InterPro"/>
</dbReference>
<sequence length="369" mass="40018">MSSTIHRRSLLKLTSLLAIGSALTKADVYASDFTNQRFAEGPIRLTSNENPYGPSPMARRAMADAITQSNRYPWDVTTKLLEKLGTLYGLTSEHVLLGAGSSEILGLSTLLAALNKGNAITAAPTFSIWAPVAEKMGLTVTKVPLLEEKMNDLSAMVSQLNENTRLFYICNPNNPSGTILPTAAVRDAAEEASKKSLVLIDEAYLDYTNEPSLVNMVSTNKNIIIAKTFSKIYGLAGARIGYAIAHPDTINKLAALQPWANAGVSAVSLAAALASLDDKSFVASSKEKNTEARMYTQKELESLGIKVIPSHTNFIYYSLANYKGNWQEALRAKNILSAGTYEQQGQWTRTTVGTLKEMQQFISAVKAIV</sequence>
<feature type="domain" description="Aminotransferase class I/classII large" evidence="6">
    <location>
        <begin position="43"/>
        <end position="364"/>
    </location>
</feature>
<dbReference type="PANTHER" id="PTHR43643:SF3">
    <property type="entry name" value="HISTIDINOL-PHOSPHATE AMINOTRANSFERASE"/>
    <property type="match status" value="1"/>
</dbReference>
<dbReference type="InterPro" id="IPR015421">
    <property type="entry name" value="PyrdxlP-dep_Trfase_major"/>
</dbReference>
<accession>A0A172TT78</accession>
<name>A0A172TT78_9BACT</name>
<evidence type="ECO:0000259" key="6">
    <source>
        <dbReference type="Pfam" id="PF00155"/>
    </source>
</evidence>
<dbReference type="Gene3D" id="3.40.640.10">
    <property type="entry name" value="Type I PLP-dependent aspartate aminotransferase-like (Major domain)"/>
    <property type="match status" value="1"/>
</dbReference>
<dbReference type="KEGG" id="fla:SY85_07075"/>
<evidence type="ECO:0000256" key="4">
    <source>
        <dbReference type="ARBA" id="ARBA00022898"/>
    </source>
</evidence>
<dbReference type="InterPro" id="IPR015422">
    <property type="entry name" value="PyrdxlP-dep_Trfase_small"/>
</dbReference>
<feature type="chain" id="PRO_5008001096" description="Aminotransferase class I/classII large domain-containing protein" evidence="5">
    <location>
        <begin position="31"/>
        <end position="369"/>
    </location>
</feature>
<dbReference type="InterPro" id="IPR015424">
    <property type="entry name" value="PyrdxlP-dep_Trfase"/>
</dbReference>
<dbReference type="RefSeq" id="WP_066402911.1">
    <property type="nucleotide sequence ID" value="NZ_CP011390.1"/>
</dbReference>
<comment type="similarity">
    <text evidence="1">Belongs to the class-II pyridoxal-phosphate-dependent aminotransferase family. Histidinol-phosphate aminotransferase subfamily.</text>
</comment>
<dbReference type="InterPro" id="IPR004839">
    <property type="entry name" value="Aminotransferase_I/II_large"/>
</dbReference>
<evidence type="ECO:0000313" key="7">
    <source>
        <dbReference type="EMBL" id="ANE50299.1"/>
    </source>
</evidence>
<proteinExistence type="inferred from homology"/>
<evidence type="ECO:0000313" key="8">
    <source>
        <dbReference type="Proteomes" id="UP000077177"/>
    </source>
</evidence>
<reference evidence="7 8" key="2">
    <citation type="journal article" date="2016" name="Int. J. Syst. Evol. Microbiol.">
        <title>Flavisolibacter tropicus sp. nov., isolated from tropical soil.</title>
        <authorList>
            <person name="Lee J.J."/>
            <person name="Kang M.S."/>
            <person name="Kim G.S."/>
            <person name="Lee C.S."/>
            <person name="Lim S."/>
            <person name="Lee J."/>
            <person name="Roh S.H."/>
            <person name="Kang H."/>
            <person name="Ha J.M."/>
            <person name="Bae S."/>
            <person name="Jung H.Y."/>
            <person name="Kim M.K."/>
        </authorList>
    </citation>
    <scope>NUCLEOTIDE SEQUENCE [LARGE SCALE GENOMIC DNA]</scope>
    <source>
        <strain evidence="7 8">LCS9</strain>
    </source>
</reference>
<organism evidence="7 8">
    <name type="scientific">Flavisolibacter tropicus</name>
    <dbReference type="NCBI Taxonomy" id="1492898"/>
    <lineage>
        <taxon>Bacteria</taxon>
        <taxon>Pseudomonadati</taxon>
        <taxon>Bacteroidota</taxon>
        <taxon>Chitinophagia</taxon>
        <taxon>Chitinophagales</taxon>
        <taxon>Chitinophagaceae</taxon>
        <taxon>Flavisolibacter</taxon>
    </lineage>
</organism>
<evidence type="ECO:0000256" key="3">
    <source>
        <dbReference type="ARBA" id="ARBA00022679"/>
    </source>
</evidence>
<evidence type="ECO:0000256" key="1">
    <source>
        <dbReference type="ARBA" id="ARBA00007970"/>
    </source>
</evidence>
<feature type="signal peptide" evidence="5">
    <location>
        <begin position="1"/>
        <end position="30"/>
    </location>
</feature>
<keyword evidence="4" id="KW-0663">Pyridoxal phosphate</keyword>
<keyword evidence="5" id="KW-0732">Signal</keyword>
<dbReference type="Gene3D" id="3.90.1150.10">
    <property type="entry name" value="Aspartate Aminotransferase, domain 1"/>
    <property type="match status" value="1"/>
</dbReference>
<dbReference type="AlphaFoldDB" id="A0A172TT78"/>
<keyword evidence="2" id="KW-0032">Aminotransferase</keyword>
<dbReference type="Pfam" id="PF00155">
    <property type="entry name" value="Aminotran_1_2"/>
    <property type="match status" value="1"/>
</dbReference>
<keyword evidence="3" id="KW-0808">Transferase</keyword>
<dbReference type="EMBL" id="CP011390">
    <property type="protein sequence ID" value="ANE50299.1"/>
    <property type="molecule type" value="Genomic_DNA"/>
</dbReference>